<dbReference type="GO" id="GO:0000731">
    <property type="term" value="P:DNA synthesis involved in DNA repair"/>
    <property type="evidence" value="ECO:0007669"/>
    <property type="project" value="TreeGrafter"/>
</dbReference>
<name>K8P0K4_9BRAD</name>
<dbReference type="PANTHER" id="PTHR32182:SF0">
    <property type="entry name" value="DNA REPLICATION AND REPAIR PROTEIN RECF"/>
    <property type="match status" value="1"/>
</dbReference>
<dbReference type="Proteomes" id="UP000001096">
    <property type="component" value="Unassembled WGS sequence"/>
</dbReference>
<dbReference type="CDD" id="cd00267">
    <property type="entry name" value="ABC_ATPase"/>
    <property type="match status" value="1"/>
</dbReference>
<dbReference type="eggNOG" id="COG0419">
    <property type="taxonomic scope" value="Bacteria"/>
</dbReference>
<protein>
    <recommendedName>
        <fullName evidence="2">Rad50/SbcC-type AAA domain-containing protein</fullName>
    </recommendedName>
</protein>
<dbReference type="Gene3D" id="3.40.50.300">
    <property type="entry name" value="P-loop containing nucleotide triphosphate hydrolases"/>
    <property type="match status" value="2"/>
</dbReference>
<dbReference type="InterPro" id="IPR038729">
    <property type="entry name" value="Rad50/SbcC_AAA"/>
</dbReference>
<dbReference type="GO" id="GO:0006302">
    <property type="term" value="P:double-strand break repair"/>
    <property type="evidence" value="ECO:0007669"/>
    <property type="project" value="InterPro"/>
</dbReference>
<comment type="caution">
    <text evidence="3">The sequence shown here is derived from an EMBL/GenBank/DDBJ whole genome shotgun (WGS) entry which is preliminary data.</text>
</comment>
<dbReference type="RefSeq" id="WP_006022848.1">
    <property type="nucleotide sequence ID" value="NZ_KB375284.1"/>
</dbReference>
<dbReference type="GO" id="GO:0016887">
    <property type="term" value="F:ATP hydrolysis activity"/>
    <property type="evidence" value="ECO:0007669"/>
    <property type="project" value="InterPro"/>
</dbReference>
<dbReference type="HOGENOM" id="CLU_293846_0_0_5"/>
<dbReference type="PATRIC" id="fig|883078.3.peg.4290"/>
<sequence>MNSDQLLAEVQRHFPEAKTTTESLIRYERSQNGKAFAIYLFDAANELPADQKALDSYQESRLAPQFFKESVNLQWNIYFYLVVDDGVSKEDLQQAKALIEADRAYARKFVVYASQISSVLAPPTTTAVPNARDASVLSLWIQRLTEAGLYAAVVGEQDLPRKLERIVSPTEQYHRPTQSVIDKQRAARLAKMSLVQYRRFPVRRHFSFSGVNLIYGPNASGKTSLLEAIELFYCGRNNRNPIADIRYKIEGVLSDGRTETATQSRKLQIFRDRNLNWYGQAEEKANNLYQSFSRFNFLNTDAAVAIASSADGLTENLSKLLIGPDAARTWHDMERVHEALRLELKRGRQTQSELEKNLFEIRQHLNTVQEFQPRSKNLQPRMLELFREYRWQYNPPGQEREFLSALASSLAEFVSLLDQIVAAGWIASPVTAAAVDEYLDESRATTDRCEPVLSEMQNALLQRAHWQEEMRLAATTLNLLEKAAAIIDANVPGLMRERTALVQDLDEITDRMPQMPSALLARIATDGLQGQTLDELINATQRAKYQAEIQLSDAEGVYQSFSRLKEQSERWLQQLRHIASELISTADERDECPLCHTKFAPGKLASHIAGDLDVLQENLGQQYLAEVQRCSTLLDKIRVVEADHIWLTNYCRRSSLGTDVQVLELRNLISAQLDNEVVIRNRLAEIDRRLAFLAASGLSYPDLSEIMERLGVYGVTFDNANSEELSNAIRSCEERAVAARAQLAVSNDDLAGCTDRLRAEFPETNGSLAGYRVEISNLKEKVATTERIKRNLDKLFLRFRWPRKAPLSDLIVAAKTVQRLATDLQQALSEELQNNRLLQEALASREKVDKELQALLLKLQRFSIAYDALDKLMKESSLSSEVENALMSSKAAIERIFSTIHSPREFSGIGSTLLTLTKAIDQSEVKLSEVSTGQRAALALAIFLAQNAQLETAPPVMLIDDPIAHIDDLNSLSFLDYLRELAIRGDRQIFFATANSKLASLFMKKFKFLDDGFTTIYLDRDGVEHMGYEEGAV</sequence>
<keyword evidence="4" id="KW-1185">Reference proteome</keyword>
<reference evidence="3 4" key="1">
    <citation type="submission" date="2012-04" db="EMBL/GenBank/DDBJ databases">
        <title>The Genome Sequence of Afipia broomeae ATCC 49717.</title>
        <authorList>
            <consortium name="The Broad Institute Genome Sequencing Platform"/>
            <person name="Earl A."/>
            <person name="Ward D."/>
            <person name="Feldgarden M."/>
            <person name="Gevers D."/>
            <person name="Huys G."/>
            <person name="Walker B."/>
            <person name="Young S.K."/>
            <person name="Zeng Q."/>
            <person name="Gargeya S."/>
            <person name="Fitzgerald M."/>
            <person name="Haas B."/>
            <person name="Abouelleil A."/>
            <person name="Alvarado L."/>
            <person name="Arachchi H.M."/>
            <person name="Berlin A."/>
            <person name="Chapman S.B."/>
            <person name="Goldberg J."/>
            <person name="Griggs A."/>
            <person name="Gujja S."/>
            <person name="Hansen M."/>
            <person name="Howarth C."/>
            <person name="Imamovic A."/>
            <person name="Larimer J."/>
            <person name="McCowen C."/>
            <person name="Montmayeur A."/>
            <person name="Murphy C."/>
            <person name="Neiman D."/>
            <person name="Pearson M."/>
            <person name="Priest M."/>
            <person name="Roberts A."/>
            <person name="Saif S."/>
            <person name="Shea T."/>
            <person name="Sisk P."/>
            <person name="Sykes S."/>
            <person name="Wortman J."/>
            <person name="Nusbaum C."/>
            <person name="Birren B."/>
        </authorList>
    </citation>
    <scope>NUCLEOTIDE SEQUENCE [LARGE SCALE GENOMIC DNA]</scope>
    <source>
        <strain evidence="3 4">ATCC 49717</strain>
    </source>
</reference>
<dbReference type="AlphaFoldDB" id="K8P0K4"/>
<keyword evidence="1" id="KW-0175">Coiled coil</keyword>
<dbReference type="EMBL" id="AGWX01000005">
    <property type="protein sequence ID" value="EKS34239.1"/>
    <property type="molecule type" value="Genomic_DNA"/>
</dbReference>
<dbReference type="PANTHER" id="PTHR32182">
    <property type="entry name" value="DNA REPLICATION AND REPAIR PROTEIN RECF"/>
    <property type="match status" value="1"/>
</dbReference>
<evidence type="ECO:0000313" key="3">
    <source>
        <dbReference type="EMBL" id="EKS34239.1"/>
    </source>
</evidence>
<evidence type="ECO:0000313" key="4">
    <source>
        <dbReference type="Proteomes" id="UP000001096"/>
    </source>
</evidence>
<dbReference type="InterPro" id="IPR027417">
    <property type="entry name" value="P-loop_NTPase"/>
</dbReference>
<feature type="coiled-coil region" evidence="1">
    <location>
        <begin position="821"/>
        <end position="858"/>
    </location>
</feature>
<dbReference type="SUPFAM" id="SSF52540">
    <property type="entry name" value="P-loop containing nucleoside triphosphate hydrolases"/>
    <property type="match status" value="1"/>
</dbReference>
<organism evidence="3 4">
    <name type="scientific">Afipia broomeae ATCC 49717</name>
    <dbReference type="NCBI Taxonomy" id="883078"/>
    <lineage>
        <taxon>Bacteria</taxon>
        <taxon>Pseudomonadati</taxon>
        <taxon>Pseudomonadota</taxon>
        <taxon>Alphaproteobacteria</taxon>
        <taxon>Hyphomicrobiales</taxon>
        <taxon>Nitrobacteraceae</taxon>
        <taxon>Afipia</taxon>
    </lineage>
</organism>
<proteinExistence type="predicted"/>
<accession>K8P0K4</accession>
<feature type="domain" description="Rad50/SbcC-type AAA" evidence="2">
    <location>
        <begin position="205"/>
        <end position="371"/>
    </location>
</feature>
<dbReference type="Pfam" id="PF13476">
    <property type="entry name" value="AAA_23"/>
    <property type="match status" value="1"/>
</dbReference>
<gene>
    <name evidence="3" type="ORF">HMPREF9695_04149</name>
</gene>
<evidence type="ECO:0000259" key="2">
    <source>
        <dbReference type="Pfam" id="PF13476"/>
    </source>
</evidence>
<evidence type="ECO:0000256" key="1">
    <source>
        <dbReference type="SAM" id="Coils"/>
    </source>
</evidence>